<name>B8GFU4_METPE</name>
<dbReference type="SMART" id="SM00481">
    <property type="entry name" value="POLIIIAc"/>
    <property type="match status" value="1"/>
</dbReference>
<dbReference type="InterPro" id="IPR016195">
    <property type="entry name" value="Pol/histidinol_Pase-like"/>
</dbReference>
<proteinExistence type="predicted"/>
<protein>
    <submittedName>
        <fullName evidence="2">PHP domain protein</fullName>
    </submittedName>
</protein>
<dbReference type="Pfam" id="PF02811">
    <property type="entry name" value="PHP"/>
    <property type="match status" value="1"/>
</dbReference>
<sequence length="221" mass="24254">MLNCDLHIHTNHSRDGESSVEEILLQAEKVGLDAIAITDHDTMDGAWYAAKIKSRVLVIPGIEVSTAQGHLLVLGGTSVIPPSLDVIETIRLANAQGAVTILPHPFHIWRHAVGLKVKSALEAVDAIEVFNSRYIVGQANRKAARGARRVHKPAVGGSDAHHARYVGFGRTTIDAERTVESILEAIRAGKTVPGGRMTPLRTYTRQSIKSTWRRVRRHVHR</sequence>
<dbReference type="GeneID" id="7270821"/>
<dbReference type="RefSeq" id="WP_012619296.1">
    <property type="nucleotide sequence ID" value="NC_011832.1"/>
</dbReference>
<keyword evidence="3" id="KW-1185">Reference proteome</keyword>
<dbReference type="STRING" id="521011.Mpal_2713"/>
<dbReference type="SUPFAM" id="SSF89550">
    <property type="entry name" value="PHP domain-like"/>
    <property type="match status" value="1"/>
</dbReference>
<dbReference type="AlphaFoldDB" id="B8GFU4"/>
<dbReference type="Proteomes" id="UP000002457">
    <property type="component" value="Chromosome"/>
</dbReference>
<dbReference type="OrthoDB" id="50465at2157"/>
<dbReference type="GO" id="GO:0035312">
    <property type="term" value="F:5'-3' DNA exonuclease activity"/>
    <property type="evidence" value="ECO:0007669"/>
    <property type="project" value="TreeGrafter"/>
</dbReference>
<dbReference type="EMBL" id="CP001338">
    <property type="protein sequence ID" value="ACL17977.1"/>
    <property type="molecule type" value="Genomic_DNA"/>
</dbReference>
<dbReference type="PANTHER" id="PTHR42924:SF3">
    <property type="entry name" value="POLYMERASE_HISTIDINOL PHOSPHATASE N-TERMINAL DOMAIN-CONTAINING PROTEIN"/>
    <property type="match status" value="1"/>
</dbReference>
<dbReference type="Pfam" id="PF13263">
    <property type="entry name" value="PHP_C"/>
    <property type="match status" value="1"/>
</dbReference>
<dbReference type="InterPro" id="IPR003141">
    <property type="entry name" value="Pol/His_phosphatase_N"/>
</dbReference>
<dbReference type="eggNOG" id="arCOG00302">
    <property type="taxonomic scope" value="Archaea"/>
</dbReference>
<accession>B8GFU4</accession>
<evidence type="ECO:0000259" key="1">
    <source>
        <dbReference type="SMART" id="SM00481"/>
    </source>
</evidence>
<dbReference type="NCBIfam" id="NF038032">
    <property type="entry name" value="CehA_McbA_metalo"/>
    <property type="match status" value="1"/>
</dbReference>
<evidence type="ECO:0000313" key="2">
    <source>
        <dbReference type="EMBL" id="ACL17977.1"/>
    </source>
</evidence>
<dbReference type="KEGG" id="mpl:Mpal_2713"/>
<dbReference type="HOGENOM" id="CLU_072983_3_0_2"/>
<gene>
    <name evidence="2" type="ordered locus">Mpal_2713</name>
</gene>
<dbReference type="InterPro" id="IPR052018">
    <property type="entry name" value="PHP_domain"/>
</dbReference>
<dbReference type="InterPro" id="IPR004013">
    <property type="entry name" value="PHP_dom"/>
</dbReference>
<dbReference type="GO" id="GO:0004534">
    <property type="term" value="F:5'-3' RNA exonuclease activity"/>
    <property type="evidence" value="ECO:0007669"/>
    <property type="project" value="TreeGrafter"/>
</dbReference>
<dbReference type="CDD" id="cd07432">
    <property type="entry name" value="PHP_HisPPase"/>
    <property type="match status" value="1"/>
</dbReference>
<evidence type="ECO:0000313" key="3">
    <source>
        <dbReference type="Proteomes" id="UP000002457"/>
    </source>
</evidence>
<feature type="domain" description="Polymerase/histidinol phosphatase N-terminal" evidence="1">
    <location>
        <begin position="4"/>
        <end position="68"/>
    </location>
</feature>
<dbReference type="PANTHER" id="PTHR42924">
    <property type="entry name" value="EXONUCLEASE"/>
    <property type="match status" value="1"/>
</dbReference>
<reference evidence="2 3" key="1">
    <citation type="journal article" date="2015" name="Genome Announc.">
        <title>Complete Genome Sequence of Methanosphaerula palustris E1-9CT, a Hydrogenotrophic Methanogen Isolated from a Minerotrophic Fen Peatland.</title>
        <authorList>
            <person name="Cadillo-Quiroz H."/>
            <person name="Browne P."/>
            <person name="Kyrpides N."/>
            <person name="Woyke T."/>
            <person name="Goodwin L."/>
            <person name="Detter C."/>
            <person name="Yavitt J.B."/>
            <person name="Zinder S.H."/>
        </authorList>
    </citation>
    <scope>NUCLEOTIDE SEQUENCE [LARGE SCALE GENOMIC DNA]</scope>
    <source>
        <strain evidence="3">ATCC BAA-1556 / DSM 19958 / E1-9c</strain>
    </source>
</reference>
<dbReference type="Gene3D" id="3.20.20.140">
    <property type="entry name" value="Metal-dependent hydrolases"/>
    <property type="match status" value="1"/>
</dbReference>
<organism evidence="2 3">
    <name type="scientific">Methanosphaerula palustris (strain ATCC BAA-1556 / DSM 19958 / E1-9c)</name>
    <dbReference type="NCBI Taxonomy" id="521011"/>
    <lineage>
        <taxon>Archaea</taxon>
        <taxon>Methanobacteriati</taxon>
        <taxon>Methanobacteriota</taxon>
        <taxon>Stenosarchaea group</taxon>
        <taxon>Methanomicrobia</taxon>
        <taxon>Methanomicrobiales</taxon>
        <taxon>Methanoregulaceae</taxon>
        <taxon>Methanosphaerula</taxon>
    </lineage>
</organism>